<name>A0ACB8RIH7_9AGAM</name>
<dbReference type="EMBL" id="MU276006">
    <property type="protein sequence ID" value="KAI0043739.1"/>
    <property type="molecule type" value="Genomic_DNA"/>
</dbReference>
<sequence>MPVALPAEIMLLIVNDVSSANDRRSLRAVNRAFCNTLTPSAFRIVGATNRHDSALGLVNLLGSGLAQHVEEVIYRDGAADEDGNAVDGANAGACTPVDTDYGPAVKEPLVRAFSLAVQLPRVTSVQFIFHPRIPRTLHRAREDQLEKAIKNFALVRLEFALLNALHTSPPRLQSLTLINLIIMSDALALYVSPVFRAVSSSLKHLRISTASYLPFDADSGTSYKYWRRLGQAFHIMSKLVSLSLAGCQCSVGGILWRSVSLPQLRYLVVEIHATSKYTLRPFIPDAEQFVMRHPMLEVIDLRRGADKVHWTRGRQFIERPQCLYPASCCTETGDLALPAFLSSSITSENFSLSVLITSPPTTLITFEF</sequence>
<reference evidence="1" key="1">
    <citation type="submission" date="2021-02" db="EMBL/GenBank/DDBJ databases">
        <authorList>
            <consortium name="DOE Joint Genome Institute"/>
            <person name="Ahrendt S."/>
            <person name="Looney B.P."/>
            <person name="Miyauchi S."/>
            <person name="Morin E."/>
            <person name="Drula E."/>
            <person name="Courty P.E."/>
            <person name="Chicoki N."/>
            <person name="Fauchery L."/>
            <person name="Kohler A."/>
            <person name="Kuo A."/>
            <person name="Labutti K."/>
            <person name="Pangilinan J."/>
            <person name="Lipzen A."/>
            <person name="Riley R."/>
            <person name="Andreopoulos W."/>
            <person name="He G."/>
            <person name="Johnson J."/>
            <person name="Barry K.W."/>
            <person name="Grigoriev I.V."/>
            <person name="Nagy L."/>
            <person name="Hibbett D."/>
            <person name="Henrissat B."/>
            <person name="Matheny P.B."/>
            <person name="Labbe J."/>
            <person name="Martin F."/>
        </authorList>
    </citation>
    <scope>NUCLEOTIDE SEQUENCE</scope>
    <source>
        <strain evidence="1">FP105234-sp</strain>
    </source>
</reference>
<comment type="caution">
    <text evidence="1">The sequence shown here is derived from an EMBL/GenBank/DDBJ whole genome shotgun (WGS) entry which is preliminary data.</text>
</comment>
<reference evidence="1" key="2">
    <citation type="journal article" date="2022" name="New Phytol.">
        <title>Evolutionary transition to the ectomycorrhizal habit in the genomes of a hyperdiverse lineage of mushroom-forming fungi.</title>
        <authorList>
            <person name="Looney B."/>
            <person name="Miyauchi S."/>
            <person name="Morin E."/>
            <person name="Drula E."/>
            <person name="Courty P.E."/>
            <person name="Kohler A."/>
            <person name="Kuo A."/>
            <person name="LaButti K."/>
            <person name="Pangilinan J."/>
            <person name="Lipzen A."/>
            <person name="Riley R."/>
            <person name="Andreopoulos W."/>
            <person name="He G."/>
            <person name="Johnson J."/>
            <person name="Nolan M."/>
            <person name="Tritt A."/>
            <person name="Barry K.W."/>
            <person name="Grigoriev I.V."/>
            <person name="Nagy L.G."/>
            <person name="Hibbett D."/>
            <person name="Henrissat B."/>
            <person name="Matheny P.B."/>
            <person name="Labbe J."/>
            <person name="Martin F.M."/>
        </authorList>
    </citation>
    <scope>NUCLEOTIDE SEQUENCE</scope>
    <source>
        <strain evidence="1">FP105234-sp</strain>
    </source>
</reference>
<protein>
    <submittedName>
        <fullName evidence="1">Uncharacterized protein</fullName>
    </submittedName>
</protein>
<keyword evidence="2" id="KW-1185">Reference proteome</keyword>
<gene>
    <name evidence="1" type="ORF">FA95DRAFT_1574920</name>
</gene>
<evidence type="ECO:0000313" key="1">
    <source>
        <dbReference type="EMBL" id="KAI0043739.1"/>
    </source>
</evidence>
<dbReference type="Proteomes" id="UP000814033">
    <property type="component" value="Unassembled WGS sequence"/>
</dbReference>
<evidence type="ECO:0000313" key="2">
    <source>
        <dbReference type="Proteomes" id="UP000814033"/>
    </source>
</evidence>
<organism evidence="1 2">
    <name type="scientific">Auriscalpium vulgare</name>
    <dbReference type="NCBI Taxonomy" id="40419"/>
    <lineage>
        <taxon>Eukaryota</taxon>
        <taxon>Fungi</taxon>
        <taxon>Dikarya</taxon>
        <taxon>Basidiomycota</taxon>
        <taxon>Agaricomycotina</taxon>
        <taxon>Agaricomycetes</taxon>
        <taxon>Russulales</taxon>
        <taxon>Auriscalpiaceae</taxon>
        <taxon>Auriscalpium</taxon>
    </lineage>
</organism>
<proteinExistence type="predicted"/>
<accession>A0ACB8RIH7</accession>